<feature type="compositionally biased region" description="Basic and acidic residues" evidence="1">
    <location>
        <begin position="250"/>
        <end position="266"/>
    </location>
</feature>
<dbReference type="EMBL" id="AMWN01000001">
    <property type="protein sequence ID" value="EXJ95836.1"/>
    <property type="molecule type" value="Genomic_DNA"/>
</dbReference>
<feature type="compositionally biased region" description="Basic and acidic residues" evidence="1">
    <location>
        <begin position="84"/>
        <end position="126"/>
    </location>
</feature>
<evidence type="ECO:0000256" key="1">
    <source>
        <dbReference type="SAM" id="MobiDB-lite"/>
    </source>
</evidence>
<comment type="caution">
    <text evidence="2">The sequence shown here is derived from an EMBL/GenBank/DDBJ whole genome shotgun (WGS) entry which is preliminary data.</text>
</comment>
<dbReference type="HOGENOM" id="CLU_059408_0_0_1"/>
<protein>
    <submittedName>
        <fullName evidence="2">Uncharacterized protein</fullName>
    </submittedName>
</protein>
<dbReference type="OrthoDB" id="10514379at2759"/>
<feature type="region of interest" description="Disordered" evidence="1">
    <location>
        <begin position="83"/>
        <end position="163"/>
    </location>
</feature>
<reference evidence="2 3" key="1">
    <citation type="submission" date="2013-03" db="EMBL/GenBank/DDBJ databases">
        <title>The Genome Sequence of Capronia coronata CBS 617.96.</title>
        <authorList>
            <consortium name="The Broad Institute Genomics Platform"/>
            <person name="Cuomo C."/>
            <person name="de Hoog S."/>
            <person name="Gorbushina A."/>
            <person name="Walker B."/>
            <person name="Young S.K."/>
            <person name="Zeng Q."/>
            <person name="Gargeya S."/>
            <person name="Fitzgerald M."/>
            <person name="Haas B."/>
            <person name="Abouelleil A."/>
            <person name="Allen A.W."/>
            <person name="Alvarado L."/>
            <person name="Arachchi H.M."/>
            <person name="Berlin A.M."/>
            <person name="Chapman S.B."/>
            <person name="Gainer-Dewar J."/>
            <person name="Goldberg J."/>
            <person name="Griggs A."/>
            <person name="Gujja S."/>
            <person name="Hansen M."/>
            <person name="Howarth C."/>
            <person name="Imamovic A."/>
            <person name="Ireland A."/>
            <person name="Larimer J."/>
            <person name="McCowan C."/>
            <person name="Murphy C."/>
            <person name="Pearson M."/>
            <person name="Poon T.W."/>
            <person name="Priest M."/>
            <person name="Roberts A."/>
            <person name="Saif S."/>
            <person name="Shea T."/>
            <person name="Sisk P."/>
            <person name="Sykes S."/>
            <person name="Wortman J."/>
            <person name="Nusbaum C."/>
            <person name="Birren B."/>
        </authorList>
    </citation>
    <scope>NUCLEOTIDE SEQUENCE [LARGE SCALE GENOMIC DNA]</scope>
    <source>
        <strain evidence="2 3">CBS 617.96</strain>
    </source>
</reference>
<feature type="compositionally biased region" description="Basic residues" evidence="1">
    <location>
        <begin position="298"/>
        <end position="307"/>
    </location>
</feature>
<accession>W9Z2R0</accession>
<dbReference type="RefSeq" id="XP_007720065.1">
    <property type="nucleotide sequence ID" value="XM_007721875.1"/>
</dbReference>
<sequence>MSGNSAKSFITLKKEAYADAEAEFAAQGKPLPDGHVPPIDLWQIRHFRDAEETAAMEANPTPVYAQVKKRRQARAAVELAAAEGYRRELQEKQDKRETAWLDEMEKRKADREREAQEREERQRMQRENAALVRADNKRKRETGDADSQAAQSNQGTTGNKAYPSFIVTGGARVSHGNSRWRPMVVDSDDEAEFFPKAKRVRTSKEDTPVVVHADRLSSLKRKRAAQDSHESDIEPLALKSKRRRFETVRLESNKENLGQKKVHNEAVKGGNSVKATAKRPVALGAKMKMSATAGISKTKLRKSQPSN</sequence>
<keyword evidence="3" id="KW-1185">Reference proteome</keyword>
<feature type="region of interest" description="Disordered" evidence="1">
    <location>
        <begin position="217"/>
        <end position="238"/>
    </location>
</feature>
<feature type="region of interest" description="Disordered" evidence="1">
    <location>
        <begin position="288"/>
        <end position="307"/>
    </location>
</feature>
<evidence type="ECO:0000313" key="2">
    <source>
        <dbReference type="EMBL" id="EXJ95836.1"/>
    </source>
</evidence>
<gene>
    <name evidence="2" type="ORF">A1O1_00961</name>
</gene>
<evidence type="ECO:0000313" key="3">
    <source>
        <dbReference type="Proteomes" id="UP000019484"/>
    </source>
</evidence>
<dbReference type="AlphaFoldDB" id="W9Z2R0"/>
<feature type="region of interest" description="Disordered" evidence="1">
    <location>
        <begin position="250"/>
        <end position="273"/>
    </location>
</feature>
<proteinExistence type="predicted"/>
<dbReference type="GeneID" id="19155864"/>
<organism evidence="2 3">
    <name type="scientific">Capronia coronata CBS 617.96</name>
    <dbReference type="NCBI Taxonomy" id="1182541"/>
    <lineage>
        <taxon>Eukaryota</taxon>
        <taxon>Fungi</taxon>
        <taxon>Dikarya</taxon>
        <taxon>Ascomycota</taxon>
        <taxon>Pezizomycotina</taxon>
        <taxon>Eurotiomycetes</taxon>
        <taxon>Chaetothyriomycetidae</taxon>
        <taxon>Chaetothyriales</taxon>
        <taxon>Herpotrichiellaceae</taxon>
        <taxon>Capronia</taxon>
    </lineage>
</organism>
<dbReference type="Proteomes" id="UP000019484">
    <property type="component" value="Unassembled WGS sequence"/>
</dbReference>
<feature type="compositionally biased region" description="Polar residues" evidence="1">
    <location>
        <begin position="148"/>
        <end position="159"/>
    </location>
</feature>
<name>W9Z2R0_9EURO</name>